<name>A0A150PHG2_SORCE</name>
<dbReference type="Proteomes" id="UP000075420">
    <property type="component" value="Unassembled WGS sequence"/>
</dbReference>
<evidence type="ECO:0000313" key="2">
    <source>
        <dbReference type="EMBL" id="KYF55141.1"/>
    </source>
</evidence>
<reference evidence="2 3" key="1">
    <citation type="submission" date="2014-02" db="EMBL/GenBank/DDBJ databases">
        <title>The small core and large imbalanced accessory genome model reveals a collaborative survival strategy of Sorangium cellulosum strains in nature.</title>
        <authorList>
            <person name="Han K."/>
            <person name="Peng R."/>
            <person name="Blom J."/>
            <person name="Li Y.-Z."/>
        </authorList>
    </citation>
    <scope>NUCLEOTIDE SEQUENCE [LARGE SCALE GENOMIC DNA]</scope>
    <source>
        <strain evidence="2 3">So0157-25</strain>
    </source>
</reference>
<feature type="transmembrane region" description="Helical" evidence="1">
    <location>
        <begin position="41"/>
        <end position="62"/>
    </location>
</feature>
<feature type="transmembrane region" description="Helical" evidence="1">
    <location>
        <begin position="6"/>
        <end position="29"/>
    </location>
</feature>
<keyword evidence="1" id="KW-1133">Transmembrane helix</keyword>
<dbReference type="EMBL" id="JELY01001623">
    <property type="protein sequence ID" value="KYF55141.1"/>
    <property type="molecule type" value="Genomic_DNA"/>
</dbReference>
<keyword evidence="1" id="KW-0812">Transmembrane</keyword>
<dbReference type="AlphaFoldDB" id="A0A150PHG2"/>
<proteinExistence type="predicted"/>
<organism evidence="2 3">
    <name type="scientific">Sorangium cellulosum</name>
    <name type="common">Polyangium cellulosum</name>
    <dbReference type="NCBI Taxonomy" id="56"/>
    <lineage>
        <taxon>Bacteria</taxon>
        <taxon>Pseudomonadati</taxon>
        <taxon>Myxococcota</taxon>
        <taxon>Polyangia</taxon>
        <taxon>Polyangiales</taxon>
        <taxon>Polyangiaceae</taxon>
        <taxon>Sorangium</taxon>
    </lineage>
</organism>
<protein>
    <submittedName>
        <fullName evidence="2">Uncharacterized protein</fullName>
    </submittedName>
</protein>
<accession>A0A150PHG2</accession>
<comment type="caution">
    <text evidence="2">The sequence shown here is derived from an EMBL/GenBank/DDBJ whole genome shotgun (WGS) entry which is preliminary data.</text>
</comment>
<gene>
    <name evidence="2" type="ORF">BE08_32530</name>
</gene>
<sequence length="65" mass="6861">MEMFGLPVRLAGAGVVITILDLGAASLLFEGQRVEVGPFKLLYLAVGLVVLGIGIAVFRLFASDR</sequence>
<keyword evidence="1" id="KW-0472">Membrane</keyword>
<evidence type="ECO:0000313" key="3">
    <source>
        <dbReference type="Proteomes" id="UP000075420"/>
    </source>
</evidence>
<evidence type="ECO:0000256" key="1">
    <source>
        <dbReference type="SAM" id="Phobius"/>
    </source>
</evidence>